<protein>
    <submittedName>
        <fullName evidence="3">Gfo/Idh/MocA family oxidoreductase</fullName>
    </submittedName>
</protein>
<evidence type="ECO:0000313" key="4">
    <source>
        <dbReference type="Proteomes" id="UP001275315"/>
    </source>
</evidence>
<feature type="domain" description="Gfo/Idh/MocA-like oxidoreductase C-terminal" evidence="2">
    <location>
        <begin position="4"/>
        <end position="182"/>
    </location>
</feature>
<sequence>MRLNRSESYFKSSSWKGTWEKDGGMLVNQGIHFIDLLIWLMGEPKSVYGELLRVSTEKEIEDIATGIITYQNGAKGLIEANTITKPNNIGYSLALFGSKGTICIGGKGFNQVKHCYVEGNHKVKNELTKLSHQTDEQHAMYEDFIQAIVRDQTNLVNPSEGKKALEAIFALYESHIENMSIPLPLESFSTEEMSKKVKGKEKDDD</sequence>
<proteinExistence type="inferred from homology"/>
<keyword evidence="4" id="KW-1185">Reference proteome</keyword>
<dbReference type="Proteomes" id="UP001275315">
    <property type="component" value="Unassembled WGS sequence"/>
</dbReference>
<dbReference type="SUPFAM" id="SSF55347">
    <property type="entry name" value="Glyceraldehyde-3-phosphate dehydrogenase-like, C-terminal domain"/>
    <property type="match status" value="1"/>
</dbReference>
<evidence type="ECO:0000259" key="2">
    <source>
        <dbReference type="Pfam" id="PF02894"/>
    </source>
</evidence>
<dbReference type="Pfam" id="PF02894">
    <property type="entry name" value="GFO_IDH_MocA_C"/>
    <property type="match status" value="1"/>
</dbReference>
<accession>A0ABU5CVE6</accession>
<evidence type="ECO:0000256" key="1">
    <source>
        <dbReference type="ARBA" id="ARBA00010928"/>
    </source>
</evidence>
<gene>
    <name evidence="3" type="ORF">RWD45_19640</name>
</gene>
<dbReference type="InterPro" id="IPR052515">
    <property type="entry name" value="Gfo/Idh/MocA_Oxidoreductase"/>
</dbReference>
<name>A0ABU5CVE6_9BACI</name>
<evidence type="ECO:0000313" key="3">
    <source>
        <dbReference type="EMBL" id="MDY0410355.1"/>
    </source>
</evidence>
<dbReference type="PANTHER" id="PTHR43249:SF1">
    <property type="entry name" value="D-GLUCOSIDE 3-DEHYDROGENASE"/>
    <property type="match status" value="1"/>
</dbReference>
<dbReference type="EMBL" id="JAWDIQ010000003">
    <property type="protein sequence ID" value="MDY0410355.1"/>
    <property type="molecule type" value="Genomic_DNA"/>
</dbReference>
<dbReference type="Gene3D" id="3.30.360.10">
    <property type="entry name" value="Dihydrodipicolinate Reductase, domain 2"/>
    <property type="match status" value="1"/>
</dbReference>
<dbReference type="PANTHER" id="PTHR43249">
    <property type="entry name" value="UDP-N-ACETYL-2-AMINO-2-DEOXY-D-GLUCURONATE OXIDASE"/>
    <property type="match status" value="1"/>
</dbReference>
<comment type="caution">
    <text evidence="3">The sequence shown here is derived from an EMBL/GenBank/DDBJ whole genome shotgun (WGS) entry which is preliminary data.</text>
</comment>
<reference evidence="3 4" key="1">
    <citation type="submission" date="2023-10" db="EMBL/GenBank/DDBJ databases">
        <title>Virgibacillus soli CC-YMP-6 genome.</title>
        <authorList>
            <person name="Miliotis G."/>
            <person name="Sengupta P."/>
            <person name="Hameed A."/>
            <person name="Chuvochina M."/>
            <person name="Mcdonagh F."/>
            <person name="Simpson A.C."/>
            <person name="Singh N.K."/>
            <person name="Rekha P.D."/>
            <person name="Raman K."/>
            <person name="Hugenholtz P."/>
            <person name="Venkateswaran K."/>
        </authorList>
    </citation>
    <scope>NUCLEOTIDE SEQUENCE [LARGE SCALE GENOMIC DNA]</scope>
    <source>
        <strain evidence="3 4">CC-YMP-6</strain>
    </source>
</reference>
<dbReference type="InterPro" id="IPR004104">
    <property type="entry name" value="Gfo/Idh/MocA-like_OxRdtase_C"/>
</dbReference>
<comment type="similarity">
    <text evidence="1">Belongs to the Gfo/Idh/MocA family.</text>
</comment>
<organism evidence="3 4">
    <name type="scientific">Paracerasibacillus soli</name>
    <dbReference type="NCBI Taxonomy" id="480284"/>
    <lineage>
        <taxon>Bacteria</taxon>
        <taxon>Bacillati</taxon>
        <taxon>Bacillota</taxon>
        <taxon>Bacilli</taxon>
        <taxon>Bacillales</taxon>
        <taxon>Bacillaceae</taxon>
        <taxon>Paracerasibacillus</taxon>
    </lineage>
</organism>